<gene>
    <name evidence="2" type="ORF">B296_00038497</name>
</gene>
<reference evidence="2 3" key="1">
    <citation type="journal article" date="2014" name="Agronomy (Basel)">
        <title>A Draft Genome Sequence for Ensete ventricosum, the Drought-Tolerant Tree Against Hunger.</title>
        <authorList>
            <person name="Harrison J."/>
            <person name="Moore K.A."/>
            <person name="Paszkiewicz K."/>
            <person name="Jones T."/>
            <person name="Grant M."/>
            <person name="Ambacheew D."/>
            <person name="Muzemil S."/>
            <person name="Studholme D.J."/>
        </authorList>
    </citation>
    <scope>NUCLEOTIDE SEQUENCE [LARGE SCALE GENOMIC DNA]</scope>
</reference>
<evidence type="ECO:0000313" key="3">
    <source>
        <dbReference type="Proteomes" id="UP000287651"/>
    </source>
</evidence>
<organism evidence="2 3">
    <name type="scientific">Ensete ventricosum</name>
    <name type="common">Abyssinian banana</name>
    <name type="synonym">Musa ensete</name>
    <dbReference type="NCBI Taxonomy" id="4639"/>
    <lineage>
        <taxon>Eukaryota</taxon>
        <taxon>Viridiplantae</taxon>
        <taxon>Streptophyta</taxon>
        <taxon>Embryophyta</taxon>
        <taxon>Tracheophyta</taxon>
        <taxon>Spermatophyta</taxon>
        <taxon>Magnoliopsida</taxon>
        <taxon>Liliopsida</taxon>
        <taxon>Zingiberales</taxon>
        <taxon>Musaceae</taxon>
        <taxon>Ensete</taxon>
    </lineage>
</organism>
<dbReference type="EMBL" id="AMZH03008539">
    <property type="protein sequence ID" value="RRT58733.1"/>
    <property type="molecule type" value="Genomic_DNA"/>
</dbReference>
<accession>A0A426Z469</accession>
<keyword evidence="1" id="KW-0472">Membrane</keyword>
<sequence>MTSTLTGFTGDAIAPLGITTLAVTIGEEPRTKTLMVLFMVVKLLSAYNAIIGYLTLNKLRAVVSTYHHIMKEIVYPCIPDPDREDEVGQASSSLAVSTRWISTAKLFQSDLATLAQREGGE</sequence>
<dbReference type="Proteomes" id="UP000287651">
    <property type="component" value="Unassembled WGS sequence"/>
</dbReference>
<name>A0A426Z469_ENSVE</name>
<evidence type="ECO:0000256" key="1">
    <source>
        <dbReference type="SAM" id="Phobius"/>
    </source>
</evidence>
<keyword evidence="1" id="KW-1133">Transmembrane helix</keyword>
<comment type="caution">
    <text evidence="2">The sequence shown here is derived from an EMBL/GenBank/DDBJ whole genome shotgun (WGS) entry which is preliminary data.</text>
</comment>
<evidence type="ECO:0000313" key="2">
    <source>
        <dbReference type="EMBL" id="RRT58733.1"/>
    </source>
</evidence>
<keyword evidence="1" id="KW-0812">Transmembrane</keyword>
<dbReference type="PANTHER" id="PTHR33240">
    <property type="entry name" value="OS08G0508500 PROTEIN"/>
    <property type="match status" value="1"/>
</dbReference>
<protein>
    <submittedName>
        <fullName evidence="2">Uncharacterized protein</fullName>
    </submittedName>
</protein>
<dbReference type="AlphaFoldDB" id="A0A426Z469"/>
<dbReference type="PANTHER" id="PTHR33240:SF8">
    <property type="entry name" value="OS03G0439900 PROTEIN"/>
    <property type="match status" value="1"/>
</dbReference>
<proteinExistence type="predicted"/>
<feature type="transmembrane region" description="Helical" evidence="1">
    <location>
        <begin position="34"/>
        <end position="56"/>
    </location>
</feature>